<dbReference type="Pfam" id="PF00615">
    <property type="entry name" value="RGS"/>
    <property type="match status" value="1"/>
</dbReference>
<dbReference type="Gene3D" id="1.10.10.10">
    <property type="entry name" value="Winged helix-like DNA-binding domain superfamily/Winged helix DNA-binding domain"/>
    <property type="match status" value="2"/>
</dbReference>
<dbReference type="CDD" id="cd04450">
    <property type="entry name" value="DEP_RGS7-like"/>
    <property type="match status" value="1"/>
</dbReference>
<dbReference type="PRINTS" id="PR01301">
    <property type="entry name" value="RGSPROTEIN"/>
</dbReference>
<feature type="compositionally biased region" description="Low complexity" evidence="2">
    <location>
        <begin position="55"/>
        <end position="71"/>
    </location>
</feature>
<keyword evidence="6" id="KW-1185">Reference proteome</keyword>
<dbReference type="PANTHER" id="PTHR10845:SF192">
    <property type="entry name" value="DOUBLE HIT, ISOFORM B"/>
    <property type="match status" value="1"/>
</dbReference>
<dbReference type="AlphaFoldDB" id="A0A0D2D0Q8"/>
<dbReference type="HOGENOM" id="CLU_013365_0_1_1"/>
<dbReference type="GO" id="GO:0035556">
    <property type="term" value="P:intracellular signal transduction"/>
    <property type="evidence" value="ECO:0007669"/>
    <property type="project" value="InterPro"/>
</dbReference>
<evidence type="ECO:0000259" key="4">
    <source>
        <dbReference type="PROSITE" id="PS50186"/>
    </source>
</evidence>
<dbReference type="InterPro" id="IPR000591">
    <property type="entry name" value="DEP_dom"/>
</dbReference>
<dbReference type="RefSeq" id="XP_013316551.1">
    <property type="nucleotide sequence ID" value="XM_013461097.1"/>
</dbReference>
<dbReference type="SMART" id="SM00049">
    <property type="entry name" value="DEP"/>
    <property type="match status" value="2"/>
</dbReference>
<dbReference type="SMART" id="SM00315">
    <property type="entry name" value="RGS"/>
    <property type="match status" value="1"/>
</dbReference>
<feature type="compositionally biased region" description="Polar residues" evidence="2">
    <location>
        <begin position="105"/>
        <end position="134"/>
    </location>
</feature>
<dbReference type="SUPFAM" id="SSF46785">
    <property type="entry name" value="Winged helix' DNA-binding domain"/>
    <property type="match status" value="2"/>
</dbReference>
<keyword evidence="1" id="KW-0734">Signal transduction inhibitor</keyword>
<dbReference type="Proteomes" id="UP000054342">
    <property type="component" value="Unassembled WGS sequence"/>
</dbReference>
<feature type="compositionally biased region" description="Low complexity" evidence="2">
    <location>
        <begin position="89"/>
        <end position="104"/>
    </location>
</feature>
<evidence type="ECO:0000259" key="3">
    <source>
        <dbReference type="PROSITE" id="PS50132"/>
    </source>
</evidence>
<dbReference type="InterPro" id="IPR044926">
    <property type="entry name" value="RGS_subdomain_2"/>
</dbReference>
<sequence length="669" mass="74677">MPEPSDAPVDDESMTSPIDNLAAEITLSGTAQYPSSTSNPPTLVSARPPYHHHTSSTSITQSRSRRSLASLAREKTSNAFANLASIGTTSTPSLRSATSSGSLSKHSTATGSVRPNLPRSPTSPEVHTATQRRTSGVPLSGQEPRISTSIPPMPNPDKNNGRMHQTSSKILRMTDDERPFTRDFKDLFSTLITSLPLTPHRVRFSRVEETFLSEEAITNLGSLKFSQSNRIPDPKNPSRWVVTTTTTTFSMAKEMARSVCQRFVDARMIESAENKAITTFNTKGGVWQLTPKGLSILSRFCNRNGINARHIEPLLKRSQMQIVALERDTVTDKIHQDRATVEIIFRRFMGADGPNLKSSISLSDSDSVSDYATGLVGVKMAKERRVMDKIYPYTFTGKAASDWLLDCTTTIDRRETYETAELFVKWGLIGPVVVDRGYTRVNPMATYFQPTRNAVYTVTERGQRVCGWIARPASVESEDSRDTKDKARVTRDSNVGRLNIIIQDAALRLLFREFLRQSLCEENLQFYIDVTDFITAYRHLDESERLERPEIVRETLAGAYGLYNSFLASGAPSELNIDHSLRNRLDSRMIRTNTDDDSMRESLEEVVELFELAQAAVFKLMASDSVPKFLRDPKNAAVLRDHEVDLTSGTNRAMSPAPDRTVSRSNTRT</sequence>
<feature type="region of interest" description="Disordered" evidence="2">
    <location>
        <begin position="28"/>
        <end position="71"/>
    </location>
</feature>
<dbReference type="Pfam" id="PF25889">
    <property type="entry name" value="WHD_Fungal_DR"/>
    <property type="match status" value="1"/>
</dbReference>
<dbReference type="SUPFAM" id="SSF48097">
    <property type="entry name" value="Regulator of G-protein signaling, RGS"/>
    <property type="match status" value="1"/>
</dbReference>
<dbReference type="InterPro" id="IPR036390">
    <property type="entry name" value="WH_DNA-bd_sf"/>
</dbReference>
<protein>
    <recommendedName>
        <fullName evidence="7">RGS domain-containing protein</fullName>
    </recommendedName>
</protein>
<dbReference type="Gene3D" id="1.10.167.10">
    <property type="entry name" value="Regulator of G-protein Signalling 4, domain 2"/>
    <property type="match status" value="1"/>
</dbReference>
<dbReference type="PROSITE" id="PS50186">
    <property type="entry name" value="DEP"/>
    <property type="match status" value="1"/>
</dbReference>
<dbReference type="OrthoDB" id="196547at2759"/>
<evidence type="ECO:0000313" key="6">
    <source>
        <dbReference type="Proteomes" id="UP000054342"/>
    </source>
</evidence>
<organism evidence="5 6">
    <name type="scientific">Exophiala xenobiotica</name>
    <dbReference type="NCBI Taxonomy" id="348802"/>
    <lineage>
        <taxon>Eukaryota</taxon>
        <taxon>Fungi</taxon>
        <taxon>Dikarya</taxon>
        <taxon>Ascomycota</taxon>
        <taxon>Pezizomycotina</taxon>
        <taxon>Eurotiomycetes</taxon>
        <taxon>Chaetothyriomycetidae</taxon>
        <taxon>Chaetothyriales</taxon>
        <taxon>Herpotrichiellaceae</taxon>
        <taxon>Exophiala</taxon>
    </lineage>
</organism>
<dbReference type="InterPro" id="IPR016137">
    <property type="entry name" value="RGS"/>
</dbReference>
<dbReference type="STRING" id="348802.A0A0D2D0Q8"/>
<evidence type="ECO:0000256" key="2">
    <source>
        <dbReference type="SAM" id="MobiDB-lite"/>
    </source>
</evidence>
<dbReference type="EMBL" id="KN847319">
    <property type="protein sequence ID" value="KIW55967.1"/>
    <property type="molecule type" value="Genomic_DNA"/>
</dbReference>
<feature type="region of interest" description="Disordered" evidence="2">
    <location>
        <begin position="89"/>
        <end position="163"/>
    </location>
</feature>
<dbReference type="CDD" id="cd08708">
    <property type="entry name" value="RGS_FLBA"/>
    <property type="match status" value="1"/>
</dbReference>
<gene>
    <name evidence="5" type="ORF">PV05_04670</name>
</gene>
<dbReference type="InterPro" id="IPR036305">
    <property type="entry name" value="RGS_sf"/>
</dbReference>
<feature type="domain" description="RGS" evidence="3">
    <location>
        <begin position="497"/>
        <end position="639"/>
    </location>
</feature>
<name>A0A0D2D0Q8_9EURO</name>
<dbReference type="PANTHER" id="PTHR10845">
    <property type="entry name" value="REGULATOR OF G PROTEIN SIGNALING"/>
    <property type="match status" value="1"/>
</dbReference>
<evidence type="ECO:0000256" key="1">
    <source>
        <dbReference type="ARBA" id="ARBA00022700"/>
    </source>
</evidence>
<dbReference type="InterPro" id="IPR058855">
    <property type="entry name" value="RGS1/SST2-like_Fungal-DR"/>
</dbReference>
<feature type="domain" description="DEP" evidence="4">
    <location>
        <begin position="374"/>
        <end position="460"/>
    </location>
</feature>
<accession>A0A0D2D0Q8</accession>
<dbReference type="GO" id="GO:0009968">
    <property type="term" value="P:negative regulation of signal transduction"/>
    <property type="evidence" value="ECO:0007669"/>
    <property type="project" value="UniProtKB-KW"/>
</dbReference>
<reference evidence="5 6" key="1">
    <citation type="submission" date="2015-01" db="EMBL/GenBank/DDBJ databases">
        <title>The Genome Sequence of Exophiala xenobiotica CBS118157.</title>
        <authorList>
            <consortium name="The Broad Institute Genomics Platform"/>
            <person name="Cuomo C."/>
            <person name="de Hoog S."/>
            <person name="Gorbushina A."/>
            <person name="Stielow B."/>
            <person name="Teixiera M."/>
            <person name="Abouelleil A."/>
            <person name="Chapman S.B."/>
            <person name="Priest M."/>
            <person name="Young S.K."/>
            <person name="Wortman J."/>
            <person name="Nusbaum C."/>
            <person name="Birren B."/>
        </authorList>
    </citation>
    <scope>NUCLEOTIDE SEQUENCE [LARGE SCALE GENOMIC DNA]</scope>
    <source>
        <strain evidence="5 6">CBS 118157</strain>
    </source>
</reference>
<dbReference type="GeneID" id="25326578"/>
<dbReference type="PROSITE" id="PS50132">
    <property type="entry name" value="RGS"/>
    <property type="match status" value="1"/>
</dbReference>
<proteinExistence type="predicted"/>
<evidence type="ECO:0008006" key="7">
    <source>
        <dbReference type="Google" id="ProtNLM"/>
    </source>
</evidence>
<feature type="compositionally biased region" description="Polar residues" evidence="2">
    <location>
        <begin position="28"/>
        <end position="42"/>
    </location>
</feature>
<dbReference type="InterPro" id="IPR036388">
    <property type="entry name" value="WH-like_DNA-bd_sf"/>
</dbReference>
<feature type="region of interest" description="Disordered" evidence="2">
    <location>
        <begin position="647"/>
        <end position="669"/>
    </location>
</feature>
<dbReference type="Pfam" id="PF00610">
    <property type="entry name" value="DEP"/>
    <property type="match status" value="1"/>
</dbReference>
<evidence type="ECO:0000313" key="5">
    <source>
        <dbReference type="EMBL" id="KIW55967.1"/>
    </source>
</evidence>